<evidence type="ECO:0000259" key="9">
    <source>
        <dbReference type="Pfam" id="PF21082"/>
    </source>
</evidence>
<dbReference type="InterPro" id="IPR006685">
    <property type="entry name" value="MscS_channel_2nd"/>
</dbReference>
<feature type="transmembrane region" description="Helical" evidence="7">
    <location>
        <begin position="81"/>
        <end position="99"/>
    </location>
</feature>
<evidence type="ECO:0000313" key="12">
    <source>
        <dbReference type="Proteomes" id="UP000076715"/>
    </source>
</evidence>
<comment type="caution">
    <text evidence="11">The sequence shown here is derived from an EMBL/GenBank/DDBJ whole genome shotgun (WGS) entry which is preliminary data.</text>
</comment>
<accession>A0A163AAH8</accession>
<dbReference type="InterPro" id="IPR052702">
    <property type="entry name" value="MscS-like_channel"/>
</dbReference>
<dbReference type="Gene3D" id="1.10.287.1260">
    <property type="match status" value="1"/>
</dbReference>
<evidence type="ECO:0000313" key="11">
    <source>
        <dbReference type="EMBL" id="KZS40392.1"/>
    </source>
</evidence>
<evidence type="ECO:0000256" key="6">
    <source>
        <dbReference type="ARBA" id="ARBA00023136"/>
    </source>
</evidence>
<dbReference type="STRING" id="1642818.AWE51_05400"/>
<dbReference type="GO" id="GO:0005886">
    <property type="term" value="C:plasma membrane"/>
    <property type="evidence" value="ECO:0007669"/>
    <property type="project" value="UniProtKB-SubCell"/>
</dbReference>
<evidence type="ECO:0000256" key="4">
    <source>
        <dbReference type="ARBA" id="ARBA00022692"/>
    </source>
</evidence>
<dbReference type="Pfam" id="PF21088">
    <property type="entry name" value="MS_channel_1st"/>
    <property type="match status" value="1"/>
</dbReference>
<dbReference type="SUPFAM" id="SSF50182">
    <property type="entry name" value="Sm-like ribonucleoproteins"/>
    <property type="match status" value="1"/>
</dbReference>
<dbReference type="RefSeq" id="WP_066313899.1">
    <property type="nucleotide sequence ID" value="NZ_CANLSS010000018.1"/>
</dbReference>
<feature type="domain" description="Mechanosensitive ion channel transmembrane helices 2/3" evidence="10">
    <location>
        <begin position="88"/>
        <end position="126"/>
    </location>
</feature>
<dbReference type="InterPro" id="IPR023408">
    <property type="entry name" value="MscS_beta-dom_sf"/>
</dbReference>
<dbReference type="EMBL" id="LQRT01000013">
    <property type="protein sequence ID" value="KZS40392.1"/>
    <property type="molecule type" value="Genomic_DNA"/>
</dbReference>
<evidence type="ECO:0000256" key="3">
    <source>
        <dbReference type="ARBA" id="ARBA00022475"/>
    </source>
</evidence>
<dbReference type="GO" id="GO:0008381">
    <property type="term" value="F:mechanosensitive monoatomic ion channel activity"/>
    <property type="evidence" value="ECO:0007669"/>
    <property type="project" value="UniProtKB-ARBA"/>
</dbReference>
<keyword evidence="12" id="KW-1185">Reference proteome</keyword>
<dbReference type="Proteomes" id="UP000076715">
    <property type="component" value="Unassembled WGS sequence"/>
</dbReference>
<proteinExistence type="inferred from homology"/>
<dbReference type="InterPro" id="IPR049278">
    <property type="entry name" value="MS_channel_C"/>
</dbReference>
<dbReference type="PANTHER" id="PTHR30347:SF1">
    <property type="entry name" value="MECHANOSENSITIVE CHANNEL MSCK"/>
    <property type="match status" value="1"/>
</dbReference>
<dbReference type="InterPro" id="IPR011014">
    <property type="entry name" value="MscS_channel_TM-2"/>
</dbReference>
<feature type="domain" description="Mechanosensitive ion channel MscS C-terminal" evidence="9">
    <location>
        <begin position="203"/>
        <end position="284"/>
    </location>
</feature>
<dbReference type="PANTHER" id="PTHR30347">
    <property type="entry name" value="POTASSIUM CHANNEL RELATED"/>
    <property type="match status" value="1"/>
</dbReference>
<feature type="transmembrane region" description="Helical" evidence="7">
    <location>
        <begin position="105"/>
        <end position="125"/>
    </location>
</feature>
<sequence>MIQEDGLEKAGDLITKIIPGSVKEFLGYELFHLGTDKKPIVLTVGMILVAVLAIVLTSVVLKFIRRIVTKKLSHDGKIKFVSVFSFAKYFIYLIILFIMLDSIGFNITAIFAASAALLVGVGLALQTLIQDIISGIFIFIDQTVHVGDIIELEGKVGRVEEIKLRTTRAVTIDNKVLIIPNHKYLTSTLYNWTQNGALTRESISVGVAYGSDTKLVKELLVQAALSNKSVLKTPEPLVLFTEFADSSLNFKLIFTIGDSFQASIPKSEIRFEIDRLFREHNISIPFPQRVVTMIQDENNNVSKI</sequence>
<dbReference type="InterPro" id="IPR010920">
    <property type="entry name" value="LSM_dom_sf"/>
</dbReference>
<dbReference type="SUPFAM" id="SSF82861">
    <property type="entry name" value="Mechanosensitive channel protein MscS (YggB), transmembrane region"/>
    <property type="match status" value="1"/>
</dbReference>
<feature type="transmembrane region" description="Helical" evidence="7">
    <location>
        <begin position="40"/>
        <end position="61"/>
    </location>
</feature>
<evidence type="ECO:0000256" key="7">
    <source>
        <dbReference type="SAM" id="Phobius"/>
    </source>
</evidence>
<comment type="similarity">
    <text evidence="2">Belongs to the MscS (TC 1.A.23) family.</text>
</comment>
<dbReference type="SUPFAM" id="SSF82689">
    <property type="entry name" value="Mechanosensitive channel protein MscS (YggB), C-terminal domain"/>
    <property type="match status" value="1"/>
</dbReference>
<gene>
    <name evidence="11" type="ORF">AWE51_05400</name>
</gene>
<dbReference type="InterPro" id="IPR049142">
    <property type="entry name" value="MS_channel_1st"/>
</dbReference>
<dbReference type="InterPro" id="IPR011066">
    <property type="entry name" value="MscS_channel_C_sf"/>
</dbReference>
<keyword evidence="6 7" id="KW-0472">Membrane</keyword>
<dbReference type="Pfam" id="PF00924">
    <property type="entry name" value="MS_channel_2nd"/>
    <property type="match status" value="1"/>
</dbReference>
<dbReference type="Gene3D" id="3.30.70.100">
    <property type="match status" value="1"/>
</dbReference>
<dbReference type="Pfam" id="PF21082">
    <property type="entry name" value="MS_channel_3rd"/>
    <property type="match status" value="1"/>
</dbReference>
<keyword evidence="4 7" id="KW-0812">Transmembrane</keyword>
<dbReference type="Gene3D" id="2.30.30.60">
    <property type="match status" value="1"/>
</dbReference>
<evidence type="ECO:0000256" key="1">
    <source>
        <dbReference type="ARBA" id="ARBA00004651"/>
    </source>
</evidence>
<evidence type="ECO:0000259" key="10">
    <source>
        <dbReference type="Pfam" id="PF21088"/>
    </source>
</evidence>
<organism evidence="11 12">
    <name type="scientific">Aquimarina aggregata</name>
    <dbReference type="NCBI Taxonomy" id="1642818"/>
    <lineage>
        <taxon>Bacteria</taxon>
        <taxon>Pseudomonadati</taxon>
        <taxon>Bacteroidota</taxon>
        <taxon>Flavobacteriia</taxon>
        <taxon>Flavobacteriales</taxon>
        <taxon>Flavobacteriaceae</taxon>
        <taxon>Aquimarina</taxon>
    </lineage>
</organism>
<dbReference type="AlphaFoldDB" id="A0A163AAH8"/>
<evidence type="ECO:0000256" key="2">
    <source>
        <dbReference type="ARBA" id="ARBA00008017"/>
    </source>
</evidence>
<reference evidence="11 12" key="1">
    <citation type="submission" date="2016-01" db="EMBL/GenBank/DDBJ databases">
        <title>The draft genome sequence of Aquimarina sp. RZW4-3-2.</title>
        <authorList>
            <person name="Wang Y."/>
        </authorList>
    </citation>
    <scope>NUCLEOTIDE SEQUENCE [LARGE SCALE GENOMIC DNA]</scope>
    <source>
        <strain evidence="11 12">RZW4-3-2</strain>
    </source>
</reference>
<keyword evidence="3" id="KW-1003">Cell membrane</keyword>
<evidence type="ECO:0000256" key="5">
    <source>
        <dbReference type="ARBA" id="ARBA00022989"/>
    </source>
</evidence>
<evidence type="ECO:0000259" key="8">
    <source>
        <dbReference type="Pfam" id="PF00924"/>
    </source>
</evidence>
<name>A0A163AAH8_9FLAO</name>
<keyword evidence="5 7" id="KW-1133">Transmembrane helix</keyword>
<dbReference type="OrthoDB" id="9809206at2"/>
<comment type="subcellular location">
    <subcellularLocation>
        <location evidence="1">Cell membrane</location>
        <topology evidence="1">Multi-pass membrane protein</topology>
    </subcellularLocation>
</comment>
<feature type="domain" description="Mechanosensitive ion channel MscS" evidence="8">
    <location>
        <begin position="127"/>
        <end position="193"/>
    </location>
</feature>
<protein>
    <submittedName>
        <fullName evidence="11">Mechanosensitive ion channel protein MscS</fullName>
    </submittedName>
</protein>